<dbReference type="SMART" id="SM01130">
    <property type="entry name" value="DHDPS"/>
    <property type="match status" value="1"/>
</dbReference>
<dbReference type="GO" id="GO:0008747">
    <property type="term" value="F:N-acetylneuraminate lyase activity"/>
    <property type="evidence" value="ECO:0007669"/>
    <property type="project" value="TreeGrafter"/>
</dbReference>
<dbReference type="SUPFAM" id="SSF51569">
    <property type="entry name" value="Aldolase"/>
    <property type="match status" value="1"/>
</dbReference>
<dbReference type="PANTHER" id="PTHR42849">
    <property type="entry name" value="N-ACETYLNEURAMINATE LYASE"/>
    <property type="match status" value="1"/>
</dbReference>
<dbReference type="Pfam" id="PF00701">
    <property type="entry name" value="DHDPS"/>
    <property type="match status" value="1"/>
</dbReference>
<dbReference type="Proteomes" id="UP000589626">
    <property type="component" value="Unassembled WGS sequence"/>
</dbReference>
<accession>A0A7W4W0T1</accession>
<dbReference type="AlphaFoldDB" id="A0A7W4W0T1"/>
<evidence type="ECO:0000313" key="2">
    <source>
        <dbReference type="EMBL" id="MBB3045352.1"/>
    </source>
</evidence>
<gene>
    <name evidence="2" type="ORF">FHU40_005209</name>
</gene>
<dbReference type="CDD" id="cd00408">
    <property type="entry name" value="DHDPS-like"/>
    <property type="match status" value="1"/>
</dbReference>
<proteinExistence type="predicted"/>
<dbReference type="PANTHER" id="PTHR42849:SF1">
    <property type="entry name" value="N-ACETYLNEURAMINATE LYASE"/>
    <property type="match status" value="1"/>
</dbReference>
<dbReference type="EMBL" id="JACHWR010000006">
    <property type="protein sequence ID" value="MBB3045352.1"/>
    <property type="molecule type" value="Genomic_DNA"/>
</dbReference>
<reference evidence="2 3" key="1">
    <citation type="submission" date="2020-08" db="EMBL/GenBank/DDBJ databases">
        <title>Sequencing the genomes of 1000 actinobacteria strains.</title>
        <authorList>
            <person name="Klenk H.-P."/>
        </authorList>
    </citation>
    <scope>NUCLEOTIDE SEQUENCE [LARGE SCALE GENOMIC DNA]</scope>
    <source>
        <strain evidence="2 3">DSM 105498</strain>
    </source>
</reference>
<dbReference type="InterPro" id="IPR002220">
    <property type="entry name" value="DapA-like"/>
</dbReference>
<name>A0A7W4W0T1_9ACTN</name>
<protein>
    <submittedName>
        <fullName evidence="2">4-hydroxy-tetrahydrodipicolinate synthase</fullName>
        <ecNumber evidence="2">4.3.3.7</ecNumber>
    </submittedName>
</protein>
<evidence type="ECO:0000256" key="1">
    <source>
        <dbReference type="ARBA" id="ARBA00023239"/>
    </source>
</evidence>
<dbReference type="Gene3D" id="3.20.20.70">
    <property type="entry name" value="Aldolase class I"/>
    <property type="match status" value="1"/>
</dbReference>
<dbReference type="InterPro" id="IPR013785">
    <property type="entry name" value="Aldolase_TIM"/>
</dbReference>
<dbReference type="EC" id="4.3.3.7" evidence="2"/>
<evidence type="ECO:0000313" key="3">
    <source>
        <dbReference type="Proteomes" id="UP000589626"/>
    </source>
</evidence>
<dbReference type="GO" id="GO:0008840">
    <property type="term" value="F:4-hydroxy-tetrahydrodipicolinate synthase activity"/>
    <property type="evidence" value="ECO:0007669"/>
    <property type="project" value="UniProtKB-EC"/>
</dbReference>
<dbReference type="GO" id="GO:0019262">
    <property type="term" value="P:N-acetylneuraminate catabolic process"/>
    <property type="evidence" value="ECO:0007669"/>
    <property type="project" value="TreeGrafter"/>
</dbReference>
<dbReference type="GO" id="GO:0005829">
    <property type="term" value="C:cytosol"/>
    <property type="evidence" value="ECO:0007669"/>
    <property type="project" value="TreeGrafter"/>
</dbReference>
<organism evidence="2 3">
    <name type="scientific">Nocardioides soli</name>
    <dbReference type="NCBI Taxonomy" id="1036020"/>
    <lineage>
        <taxon>Bacteria</taxon>
        <taxon>Bacillati</taxon>
        <taxon>Actinomycetota</taxon>
        <taxon>Actinomycetes</taxon>
        <taxon>Propionibacteriales</taxon>
        <taxon>Nocardioidaceae</taxon>
        <taxon>Nocardioides</taxon>
    </lineage>
</organism>
<dbReference type="RefSeq" id="WP_183595354.1">
    <property type="nucleotide sequence ID" value="NZ_JACHWR010000006.1"/>
</dbReference>
<keyword evidence="1 2" id="KW-0456">Lyase</keyword>
<keyword evidence="3" id="KW-1185">Reference proteome</keyword>
<comment type="caution">
    <text evidence="2">The sequence shown here is derived from an EMBL/GenBank/DDBJ whole genome shotgun (WGS) entry which is preliminary data.</text>
</comment>
<sequence>MAKFEPGNARAWAMESLRGVSGCILPSFTLDQTGLNEAAIRHDIQRERELGFTGFLIVGECGTSPEELERFVEISVEEAGDDLVTIVQAAAGTLAENLAIVEMAAAKGVDLVMPSYPISFYPQHYKEIVEYTRAIADAGDLGVVVFAMNLWNFMRLHPSGFAPDWLEEIVETIPNVVAIKNEIGDPGVAGLAEVFRRFSDRVIVADPLEMNAPAWSSTFGMPWMGTSNYEYFGDVVPRIHALAQDPERFDEAMELYWRVHPARAATGALMREANAGTSFVHRLLWKYQGWLQGFNGGPVRSPHTRLHDRQMRQLRSAAIEAGLPITDEDDALFFEGRIRG</sequence>